<dbReference type="KEGG" id="gur:Gura_3216"/>
<gene>
    <name evidence="1" type="ordered locus">Gura_3216</name>
</gene>
<organism evidence="1 2">
    <name type="scientific">Geotalea uraniireducens (strain Rf4)</name>
    <name type="common">Geobacter uraniireducens</name>
    <dbReference type="NCBI Taxonomy" id="351605"/>
    <lineage>
        <taxon>Bacteria</taxon>
        <taxon>Pseudomonadati</taxon>
        <taxon>Thermodesulfobacteriota</taxon>
        <taxon>Desulfuromonadia</taxon>
        <taxon>Geobacterales</taxon>
        <taxon>Geobacteraceae</taxon>
        <taxon>Geotalea</taxon>
    </lineage>
</organism>
<accession>A5G6F9</accession>
<reference evidence="1 2" key="1">
    <citation type="submission" date="2007-05" db="EMBL/GenBank/DDBJ databases">
        <title>Complete sequence of Geobacter uraniireducens Rf4.</title>
        <authorList>
            <consortium name="US DOE Joint Genome Institute"/>
            <person name="Copeland A."/>
            <person name="Lucas S."/>
            <person name="Lapidus A."/>
            <person name="Barry K."/>
            <person name="Detter J.C."/>
            <person name="Glavina del Rio T."/>
            <person name="Hammon N."/>
            <person name="Israni S."/>
            <person name="Dalin E."/>
            <person name="Tice H."/>
            <person name="Pitluck S."/>
            <person name="Chertkov O."/>
            <person name="Brettin T."/>
            <person name="Bruce D."/>
            <person name="Han C."/>
            <person name="Schmutz J."/>
            <person name="Larimer F."/>
            <person name="Land M."/>
            <person name="Hauser L."/>
            <person name="Kyrpides N."/>
            <person name="Mikhailova N."/>
            <person name="Shelobolina E."/>
            <person name="Aklujkar M."/>
            <person name="Lovley D."/>
            <person name="Richardson P."/>
        </authorList>
    </citation>
    <scope>NUCLEOTIDE SEQUENCE [LARGE SCALE GENOMIC DNA]</scope>
    <source>
        <strain evidence="1 2">Rf4</strain>
    </source>
</reference>
<evidence type="ECO:0000313" key="1">
    <source>
        <dbReference type="EMBL" id="ABQ27377.1"/>
    </source>
</evidence>
<proteinExistence type="predicted"/>
<sequence>MDIQRYYRQAKIWFAQNYLDQRIFSRLCAHEWKRECRQRKKWRLPLSFLFDYAANSASISFFDVIKVLIFKSRKPAVRKIN</sequence>
<dbReference type="STRING" id="351605.Gura_3216"/>
<dbReference type="HOGENOM" id="CLU_2569014_0_0_7"/>
<evidence type="ECO:0000313" key="2">
    <source>
        <dbReference type="Proteomes" id="UP000006695"/>
    </source>
</evidence>
<protein>
    <submittedName>
        <fullName evidence="1">Uncharacterized protein</fullName>
    </submittedName>
</protein>
<dbReference type="Proteomes" id="UP000006695">
    <property type="component" value="Chromosome"/>
</dbReference>
<dbReference type="AlphaFoldDB" id="A5G6F9"/>
<dbReference type="EMBL" id="CP000698">
    <property type="protein sequence ID" value="ABQ27377.1"/>
    <property type="molecule type" value="Genomic_DNA"/>
</dbReference>
<name>A5G6F9_GEOUR</name>
<keyword evidence="2" id="KW-1185">Reference proteome</keyword>